<feature type="coiled-coil region" evidence="1">
    <location>
        <begin position="196"/>
        <end position="223"/>
    </location>
</feature>
<name>A0A0F7ZQS1_9HYPO</name>
<feature type="region of interest" description="Disordered" evidence="2">
    <location>
        <begin position="1"/>
        <end position="21"/>
    </location>
</feature>
<protein>
    <submittedName>
        <fullName evidence="3">Uncharacterized protein</fullName>
    </submittedName>
</protein>
<feature type="coiled-coil region" evidence="1">
    <location>
        <begin position="47"/>
        <end position="74"/>
    </location>
</feature>
<accession>A0A0F7ZQS1</accession>
<reference evidence="3 4" key="1">
    <citation type="journal article" date="2014" name="Genome Biol. Evol.">
        <title>Comparative genomics and transcriptomics analyses reveal divergent lifestyle features of nematode endoparasitic fungus Hirsutella minnesotensis.</title>
        <authorList>
            <person name="Lai Y."/>
            <person name="Liu K."/>
            <person name="Zhang X."/>
            <person name="Zhang X."/>
            <person name="Li K."/>
            <person name="Wang N."/>
            <person name="Shu C."/>
            <person name="Wu Y."/>
            <person name="Wang C."/>
            <person name="Bushley K.E."/>
            <person name="Xiang M."/>
            <person name="Liu X."/>
        </authorList>
    </citation>
    <scope>NUCLEOTIDE SEQUENCE [LARGE SCALE GENOMIC DNA]</scope>
    <source>
        <strain evidence="3 4">3608</strain>
    </source>
</reference>
<organism evidence="3 4">
    <name type="scientific">Hirsutella minnesotensis 3608</name>
    <dbReference type="NCBI Taxonomy" id="1043627"/>
    <lineage>
        <taxon>Eukaryota</taxon>
        <taxon>Fungi</taxon>
        <taxon>Dikarya</taxon>
        <taxon>Ascomycota</taxon>
        <taxon>Pezizomycotina</taxon>
        <taxon>Sordariomycetes</taxon>
        <taxon>Hypocreomycetidae</taxon>
        <taxon>Hypocreales</taxon>
        <taxon>Ophiocordycipitaceae</taxon>
        <taxon>Hirsutella</taxon>
    </lineage>
</organism>
<keyword evidence="1" id="KW-0175">Coiled coil</keyword>
<gene>
    <name evidence="3" type="ORF">HIM_12254</name>
</gene>
<feature type="coiled-coil region" evidence="1">
    <location>
        <begin position="118"/>
        <end position="145"/>
    </location>
</feature>
<feature type="region of interest" description="Disordered" evidence="2">
    <location>
        <begin position="388"/>
        <end position="412"/>
    </location>
</feature>
<dbReference type="EMBL" id="KQ030921">
    <property type="protein sequence ID" value="KJZ68353.1"/>
    <property type="molecule type" value="Genomic_DNA"/>
</dbReference>
<proteinExistence type="predicted"/>
<feature type="coiled-coil region" evidence="1">
    <location>
        <begin position="268"/>
        <end position="295"/>
    </location>
</feature>
<dbReference type="AlphaFoldDB" id="A0A0F7ZQS1"/>
<dbReference type="Proteomes" id="UP000054481">
    <property type="component" value="Unassembled WGS sequence"/>
</dbReference>
<evidence type="ECO:0000313" key="4">
    <source>
        <dbReference type="Proteomes" id="UP000054481"/>
    </source>
</evidence>
<evidence type="ECO:0000256" key="1">
    <source>
        <dbReference type="SAM" id="Coils"/>
    </source>
</evidence>
<keyword evidence="4" id="KW-1185">Reference proteome</keyword>
<sequence>MEDKIETSKHFKSLRGKSGNGCTYITERNDSQRNTIESGPQNVLEELKRSRDEVAEMKRLNKELSKKLSKLLEENGSRNYLMNDKILSTTNGRGQRLRGSEEAIPHLRANEGELQRDMETRDQRLARLEVRVNQLRKEHSGVTARNLMQKNVAARHSSDAHQIDLGTFELSQRGPCDKENLMLWRDVHQQQWKSRLSTLLRQNLDLRNRCQNLQEENERAQGMALSEIERTVAEVRSAITKLLLLILANFQESKKERERDWKFIIDVIQMAKRDREVHLNEVRDARAKVRAYENRARAKALRRISELHRRESCMDSCKDALAQKTAKPAMRCRVGEAEERPQQLGNMEHSAYPETGRVKDDSMIRQDSSKLLGGSPEYEPTNAQLKFQARTKHENDRQRRTSGMSTAEQIWAPSPKPRSDYVIAILGEQWEIETIYTTPGMEHNIDRISLRHLRDEILVFPKLQQILCLSQSELDRATLYRFCEKNNFKKIPLPVQFGKVEIQQTGRSQNCYLVRFKDGHTEKFRADVIAKWGEEPAKAVGREKWFEALRTKVTKEVEEHINSRYALHGRISPVRAV</sequence>
<evidence type="ECO:0000256" key="2">
    <source>
        <dbReference type="SAM" id="MobiDB-lite"/>
    </source>
</evidence>
<evidence type="ECO:0000313" key="3">
    <source>
        <dbReference type="EMBL" id="KJZ68353.1"/>
    </source>
</evidence>